<name>A0A932FVK8_UNCTE</name>
<evidence type="ECO:0000256" key="3">
    <source>
        <dbReference type="ARBA" id="ARBA00022538"/>
    </source>
</evidence>
<dbReference type="SUPFAM" id="SSF116726">
    <property type="entry name" value="TrkA C-terminal domain-like"/>
    <property type="match status" value="1"/>
</dbReference>
<dbReference type="Proteomes" id="UP000769766">
    <property type="component" value="Unassembled WGS sequence"/>
</dbReference>
<dbReference type="InterPro" id="IPR003148">
    <property type="entry name" value="RCK_N"/>
</dbReference>
<feature type="domain" description="RCK N-terminal" evidence="7">
    <location>
        <begin position="1"/>
        <end position="117"/>
    </location>
</feature>
<feature type="domain" description="RCK C-terminal" evidence="8">
    <location>
        <begin position="137"/>
        <end position="218"/>
    </location>
</feature>
<keyword evidence="3" id="KW-0633">Potassium transport</keyword>
<dbReference type="InterPro" id="IPR006037">
    <property type="entry name" value="RCK_C"/>
</dbReference>
<dbReference type="Pfam" id="PF02080">
    <property type="entry name" value="TrkA_C"/>
    <property type="match status" value="1"/>
</dbReference>
<dbReference type="Pfam" id="PF02254">
    <property type="entry name" value="TrkA_N"/>
    <property type="match status" value="1"/>
</dbReference>
<dbReference type="InterPro" id="IPR036291">
    <property type="entry name" value="NAD(P)-bd_dom_sf"/>
</dbReference>
<dbReference type="GO" id="GO:0005886">
    <property type="term" value="C:plasma membrane"/>
    <property type="evidence" value="ECO:0007669"/>
    <property type="project" value="InterPro"/>
</dbReference>
<evidence type="ECO:0000313" key="10">
    <source>
        <dbReference type="Proteomes" id="UP000769766"/>
    </source>
</evidence>
<proteinExistence type="predicted"/>
<evidence type="ECO:0000259" key="7">
    <source>
        <dbReference type="PROSITE" id="PS51201"/>
    </source>
</evidence>
<keyword evidence="2" id="KW-0813">Transport</keyword>
<keyword evidence="4" id="KW-0630">Potassium</keyword>
<evidence type="ECO:0000313" key="9">
    <source>
        <dbReference type="EMBL" id="MBI2876840.1"/>
    </source>
</evidence>
<dbReference type="InterPro" id="IPR036721">
    <property type="entry name" value="RCK_C_sf"/>
</dbReference>
<organism evidence="9 10">
    <name type="scientific">Tectimicrobiota bacterium</name>
    <dbReference type="NCBI Taxonomy" id="2528274"/>
    <lineage>
        <taxon>Bacteria</taxon>
        <taxon>Pseudomonadati</taxon>
        <taxon>Nitrospinota/Tectimicrobiota group</taxon>
        <taxon>Candidatus Tectimicrobiota</taxon>
    </lineage>
</organism>
<dbReference type="Gene3D" id="3.40.50.720">
    <property type="entry name" value="NAD(P)-binding Rossmann-like Domain"/>
    <property type="match status" value="1"/>
</dbReference>
<dbReference type="GO" id="GO:0015079">
    <property type="term" value="F:potassium ion transmembrane transporter activity"/>
    <property type="evidence" value="ECO:0007669"/>
    <property type="project" value="InterPro"/>
</dbReference>
<dbReference type="PROSITE" id="PS51201">
    <property type="entry name" value="RCK_N"/>
    <property type="match status" value="1"/>
</dbReference>
<dbReference type="PANTHER" id="PTHR43833:SF5">
    <property type="entry name" value="TRK SYSTEM POTASSIUM UPTAKE PROTEIN TRKA"/>
    <property type="match status" value="1"/>
</dbReference>
<evidence type="ECO:0000256" key="6">
    <source>
        <dbReference type="ARBA" id="ARBA00023065"/>
    </source>
</evidence>
<evidence type="ECO:0000256" key="4">
    <source>
        <dbReference type="ARBA" id="ARBA00022958"/>
    </source>
</evidence>
<gene>
    <name evidence="9" type="ORF">HYY20_08165</name>
</gene>
<dbReference type="SUPFAM" id="SSF51735">
    <property type="entry name" value="NAD(P)-binding Rossmann-fold domains"/>
    <property type="match status" value="1"/>
</dbReference>
<comment type="caution">
    <text evidence="9">The sequence shown here is derived from an EMBL/GenBank/DDBJ whole genome shotgun (WGS) entry which is preliminary data.</text>
</comment>
<dbReference type="PANTHER" id="PTHR43833">
    <property type="entry name" value="POTASSIUM CHANNEL PROTEIN 2-RELATED-RELATED"/>
    <property type="match status" value="1"/>
</dbReference>
<dbReference type="Gene3D" id="3.30.70.1450">
    <property type="entry name" value="Regulator of K+ conductance, C-terminal domain"/>
    <property type="match status" value="1"/>
</dbReference>
<dbReference type="AlphaFoldDB" id="A0A932FVK8"/>
<accession>A0A932FVK8</accession>
<protein>
    <recommendedName>
        <fullName evidence="1">Trk system potassium uptake protein TrkA</fullName>
    </recommendedName>
</protein>
<keyword evidence="5" id="KW-0520">NAD</keyword>
<keyword evidence="6" id="KW-0406">Ion transport</keyword>
<dbReference type="InterPro" id="IPR050721">
    <property type="entry name" value="Trk_Ktr_HKT_K-transport"/>
</dbReference>
<dbReference type="PROSITE" id="PS51202">
    <property type="entry name" value="RCK_C"/>
    <property type="match status" value="1"/>
</dbReference>
<evidence type="ECO:0000259" key="8">
    <source>
        <dbReference type="PROSITE" id="PS51202"/>
    </source>
</evidence>
<evidence type="ECO:0000256" key="5">
    <source>
        <dbReference type="ARBA" id="ARBA00023027"/>
    </source>
</evidence>
<dbReference type="EMBL" id="JACPRF010000247">
    <property type="protein sequence ID" value="MBI2876840.1"/>
    <property type="molecule type" value="Genomic_DNA"/>
</dbReference>
<dbReference type="PRINTS" id="PR00335">
    <property type="entry name" value="KUPTAKETRKA"/>
</dbReference>
<reference evidence="9" key="1">
    <citation type="submission" date="2020-07" db="EMBL/GenBank/DDBJ databases">
        <title>Huge and variable diversity of episymbiotic CPR bacteria and DPANN archaea in groundwater ecosystems.</title>
        <authorList>
            <person name="He C.Y."/>
            <person name="Keren R."/>
            <person name="Whittaker M."/>
            <person name="Farag I.F."/>
            <person name="Doudna J."/>
            <person name="Cate J.H.D."/>
            <person name="Banfield J.F."/>
        </authorList>
    </citation>
    <scope>NUCLEOTIDE SEQUENCE</scope>
    <source>
        <strain evidence="9">NC_groundwater_672_Ag_B-0.1um_62_36</strain>
    </source>
</reference>
<evidence type="ECO:0000256" key="1">
    <source>
        <dbReference type="ARBA" id="ARBA00017378"/>
    </source>
</evidence>
<dbReference type="InterPro" id="IPR006036">
    <property type="entry name" value="K_uptake_TrkA"/>
</dbReference>
<sequence>MYAIIIGGGKVGYYLTKVLIQKGYEVTLIERDKDKEAKFSAEFGDGFLLGDGCDPEVLEEAGIQRADILIGVTGDDQDNLVACEMALRHFKVPQVIARVVDPRNQKIYQKMGIELIVNATETIATLIEQEVLAQEIIPLLSLRRGELEIVEITIPPTSPVIGQPVRELGLPPQCVLAALLRGEHIILPRGDTIFFPNDHLLILTNMDNVERLKKLFYT</sequence>
<evidence type="ECO:0000256" key="2">
    <source>
        <dbReference type="ARBA" id="ARBA00022448"/>
    </source>
</evidence>